<dbReference type="EMBL" id="AP012292">
    <property type="protein sequence ID" value="BAL83383.1"/>
    <property type="molecule type" value="Genomic_DNA"/>
</dbReference>
<name>I0GRJ6_SELRL</name>
<dbReference type="KEGG" id="sri:SELR_16750"/>
<accession>I0GRJ6</accession>
<dbReference type="RefSeq" id="WP_014424816.1">
    <property type="nucleotide sequence ID" value="NC_017068.1"/>
</dbReference>
<organism evidence="1 2">
    <name type="scientific">Selenomonas ruminantium subsp. lactilytica (strain NBRC 103574 / TAM6421)</name>
    <dbReference type="NCBI Taxonomy" id="927704"/>
    <lineage>
        <taxon>Bacteria</taxon>
        <taxon>Bacillati</taxon>
        <taxon>Bacillota</taxon>
        <taxon>Negativicutes</taxon>
        <taxon>Selenomonadales</taxon>
        <taxon>Selenomonadaceae</taxon>
        <taxon>Selenomonas</taxon>
    </lineage>
</organism>
<dbReference type="HOGENOM" id="CLU_2425245_0_0_9"/>
<sequence>MMKFLNSFLLALHEKEIVSCVKVQHQQIRAMEEKPIDNDFLKYMLERFETDLEFFEMVQLKAENDEAKSFFGRIAICGRIVRDIVRRRFFR</sequence>
<dbReference type="PATRIC" id="fig|927704.6.peg.1734"/>
<gene>
    <name evidence="1" type="ordered locus">SELR_16750</name>
</gene>
<dbReference type="Proteomes" id="UP000007887">
    <property type="component" value="Chromosome"/>
</dbReference>
<dbReference type="AlphaFoldDB" id="I0GRJ6"/>
<proteinExistence type="predicted"/>
<reference evidence="1 2" key="1">
    <citation type="submission" date="2011-10" db="EMBL/GenBank/DDBJ databases">
        <title>Whole genome sequence of Selenomonas ruminantium subsp. lactilytica TAM6421.</title>
        <authorList>
            <person name="Oguchi A."/>
            <person name="Ankai A."/>
            <person name="Kaneko J."/>
            <person name="Yamada-Narita S."/>
            <person name="Fukui S."/>
            <person name="Takahashi M."/>
            <person name="Onodera T."/>
            <person name="Kojima S."/>
            <person name="Fushimi T."/>
            <person name="Abe N."/>
            <person name="Kamio Y."/>
            <person name="Yamazaki S."/>
            <person name="Fujita N."/>
        </authorList>
    </citation>
    <scope>NUCLEOTIDE SEQUENCE [LARGE SCALE GENOMIC DNA]</scope>
    <source>
        <strain evidence="2">NBRC 103574 / TAM6421</strain>
    </source>
</reference>
<evidence type="ECO:0000313" key="2">
    <source>
        <dbReference type="Proteomes" id="UP000007887"/>
    </source>
</evidence>
<evidence type="ECO:0000313" key="1">
    <source>
        <dbReference type="EMBL" id="BAL83383.1"/>
    </source>
</evidence>
<protein>
    <submittedName>
        <fullName evidence="1">Uncharacterized protein</fullName>
    </submittedName>
</protein>